<name>F7XMG7_METZD</name>
<dbReference type="Gene3D" id="3.90.550.10">
    <property type="entry name" value="Spore Coat Polysaccharide Biosynthesis Protein SpsA, Chain A"/>
    <property type="match status" value="1"/>
</dbReference>
<evidence type="ECO:0000259" key="4">
    <source>
        <dbReference type="Pfam" id="PF21969"/>
    </source>
</evidence>
<dbReference type="Pfam" id="PF21969">
    <property type="entry name" value="MGS_GT"/>
    <property type="match status" value="1"/>
</dbReference>
<organism evidence="5 6">
    <name type="scientific">Methanosalsum zhilinae (strain DSM 4017 / NBRC 107636 / OCM 62 / WeN5)</name>
    <name type="common">Methanohalophilus zhilinae</name>
    <dbReference type="NCBI Taxonomy" id="679901"/>
    <lineage>
        <taxon>Archaea</taxon>
        <taxon>Methanobacteriati</taxon>
        <taxon>Methanobacteriota</taxon>
        <taxon>Stenosarchaea group</taxon>
        <taxon>Methanomicrobia</taxon>
        <taxon>Methanosarcinales</taxon>
        <taxon>Methanosarcinaceae</taxon>
        <taxon>Methanosalsum</taxon>
    </lineage>
</organism>
<dbReference type="RefSeq" id="WP_013897329.1">
    <property type="nucleotide sequence ID" value="NC_015676.1"/>
</dbReference>
<dbReference type="SUPFAM" id="SSF53448">
    <property type="entry name" value="Nucleotide-diphospho-sugar transferases"/>
    <property type="match status" value="1"/>
</dbReference>
<evidence type="ECO:0000313" key="6">
    <source>
        <dbReference type="Proteomes" id="UP000006622"/>
    </source>
</evidence>
<dbReference type="InterPro" id="IPR029044">
    <property type="entry name" value="Nucleotide-diphossugar_trans"/>
</dbReference>
<dbReference type="Proteomes" id="UP000006622">
    <property type="component" value="Chromosome"/>
</dbReference>
<dbReference type="OrthoDB" id="11098at2157"/>
<evidence type="ECO:0000256" key="2">
    <source>
        <dbReference type="ARBA" id="ARBA00022676"/>
    </source>
</evidence>
<dbReference type="EMBL" id="CP002101">
    <property type="protein sequence ID" value="AEH59890.1"/>
    <property type="molecule type" value="Genomic_DNA"/>
</dbReference>
<keyword evidence="6" id="KW-1185">Reference proteome</keyword>
<dbReference type="HOGENOM" id="CLU_052035_0_0_2"/>
<dbReference type="InterPro" id="IPR050256">
    <property type="entry name" value="Glycosyltransferase_2"/>
</dbReference>
<evidence type="ECO:0000256" key="3">
    <source>
        <dbReference type="ARBA" id="ARBA00022679"/>
    </source>
</evidence>
<proteinExistence type="inferred from homology"/>
<dbReference type="PANTHER" id="PTHR48090:SF10">
    <property type="entry name" value="GLUCOSYL-3-PHOSPHOGLYCERATE SYNTHASE"/>
    <property type="match status" value="1"/>
</dbReference>
<dbReference type="AlphaFoldDB" id="F7XMG7"/>
<dbReference type="PANTHER" id="PTHR48090">
    <property type="entry name" value="UNDECAPRENYL-PHOSPHATE 4-DEOXY-4-FORMAMIDO-L-ARABINOSE TRANSFERASE-RELATED"/>
    <property type="match status" value="1"/>
</dbReference>
<evidence type="ECO:0000256" key="1">
    <source>
        <dbReference type="ARBA" id="ARBA00006739"/>
    </source>
</evidence>
<keyword evidence="2" id="KW-0328">Glycosyltransferase</keyword>
<accession>F7XMG7</accession>
<sequence>MELNAGISDKLENVGKVDVVIGIQTKNVEPTILHVMNVVREGVMQYLSPYRTLVVVSDGFSTDRTAELAEMFDISPVQKMVVEQMGDPGKGNGMRTVIEIAHHLDAKAVAFVDGDLLSIKSEWIQELVRPVLYGRTGLVVPFYVRDKFDGVITNNLGYPFTMAYYGIDVRQPIGGEFCISKRLAESLRQHPLFPPDFGIDIFITSVAAAENHRIREAMLGLKLHESTSKYVEPESSIIPMFRQVVREMFDLAIYYSDRNFRYRGGDLIETSEYFGPSPVPITMDIEKMKETVNLRFGEYSDIYKGTFPSELMNHICATIRENKPLDADNWARCVWHMFNRYCDEKNTVIIDALRVLWLTRFIAFYEECKDMNLTEAESEIKKNARIFRDVMTEILPSD</sequence>
<keyword evidence="3 5" id="KW-0808">Transferase</keyword>
<protein>
    <submittedName>
        <fullName evidence="5">Glycosyl transferase family 2</fullName>
    </submittedName>
</protein>
<gene>
    <name evidence="5" type="ordered locus">Mzhil_0009</name>
</gene>
<reference evidence="5" key="1">
    <citation type="submission" date="2010-07" db="EMBL/GenBank/DDBJ databases">
        <title>The complete genome of Methanosalsum zhilinae DSM 4017.</title>
        <authorList>
            <consortium name="US DOE Joint Genome Institute (JGI-PGF)"/>
            <person name="Lucas S."/>
            <person name="Copeland A."/>
            <person name="Lapidus A."/>
            <person name="Glavina del Rio T."/>
            <person name="Dalin E."/>
            <person name="Tice H."/>
            <person name="Bruce D."/>
            <person name="Goodwin L."/>
            <person name="Pitluck S."/>
            <person name="Kyrpides N."/>
            <person name="Mavromatis K."/>
            <person name="Ovchinnikova G."/>
            <person name="Daligault H."/>
            <person name="Detter J.C."/>
            <person name="Han C."/>
            <person name="Tapia R."/>
            <person name="Larimer F."/>
            <person name="Land M."/>
            <person name="Hauser L."/>
            <person name="Markowitz V."/>
            <person name="Cheng J.-F."/>
            <person name="Hugenholtz P."/>
            <person name="Woyke T."/>
            <person name="Wu D."/>
            <person name="Spring S."/>
            <person name="Schueler E."/>
            <person name="Brambilla E."/>
            <person name="Klenk H.-P."/>
            <person name="Eisen J.A."/>
        </authorList>
    </citation>
    <scope>NUCLEOTIDE SEQUENCE</scope>
    <source>
        <strain evidence="5">DSM 4017</strain>
    </source>
</reference>
<dbReference type="STRING" id="679901.Mzhil_0009"/>
<dbReference type="InterPro" id="IPR054145">
    <property type="entry name" value="MGS_GT"/>
</dbReference>
<comment type="similarity">
    <text evidence="1">Belongs to the glycosyltransferase 2 family.</text>
</comment>
<dbReference type="GO" id="GO:0016757">
    <property type="term" value="F:glycosyltransferase activity"/>
    <property type="evidence" value="ECO:0007669"/>
    <property type="project" value="UniProtKB-KW"/>
</dbReference>
<dbReference type="KEGG" id="mzh:Mzhil_0009"/>
<evidence type="ECO:0000313" key="5">
    <source>
        <dbReference type="EMBL" id="AEH59890.1"/>
    </source>
</evidence>
<dbReference type="GeneID" id="10821597"/>
<feature type="domain" description="Mannosylglycerate synthase GT" evidence="4">
    <location>
        <begin position="87"/>
        <end position="218"/>
    </location>
</feature>